<dbReference type="RefSeq" id="YP_009812699.1">
    <property type="nucleotide sequence ID" value="NC_048068.1"/>
</dbReference>
<dbReference type="EMBL" id="MH727556">
    <property type="protein sequence ID" value="AYB70203.1"/>
    <property type="molecule type" value="Genomic_DNA"/>
</dbReference>
<dbReference type="KEGG" id="vg:55003768"/>
<gene>
    <name evidence="2" type="primary">94</name>
    <name evidence="2" type="ORF">SEA_ONEIAGILLIAN_93</name>
</gene>
<reference evidence="2 3" key="1">
    <citation type="submission" date="2018-08" db="EMBL/GenBank/DDBJ databases">
        <authorList>
            <person name="Miller G.E."/>
            <person name="Abrahams R."/>
            <person name="Bazan D.C."/>
            <person name="Beglau B.C."/>
            <person name="Blaylock E.C."/>
            <person name="Choi J.D."/>
            <person name="Grewal S.K."/>
            <person name="Hernandez E.V."/>
            <person name="Kim D.J."/>
            <person name="Kim K."/>
            <person name="Lee Y."/>
            <person name="Linde M.K."/>
            <person name="Lopez M.B."/>
            <person name="Pangalila E."/>
            <person name="Parker M.A."/>
            <person name="Specht R.C."/>
            <person name="Teng M.C."/>
            <person name="Toledo B."/>
            <person name="Tran S."/>
            <person name="Yu H."/>
            <person name="Kalaj N."/>
            <person name="Muthiah A.S."/>
            <person name="Dean N.S."/>
            <person name="Diaz A."/>
            <person name="Garlena R.A."/>
            <person name="Russell D.A."/>
            <person name="Pope W.H."/>
            <person name="Jacobs-Sera D."/>
            <person name="Hatfull G.F."/>
        </authorList>
    </citation>
    <scope>NUCLEOTIDE SEQUENCE [LARGE SCALE GENOMIC DNA]</scope>
</reference>
<evidence type="ECO:0000256" key="1">
    <source>
        <dbReference type="SAM" id="MobiDB-lite"/>
    </source>
</evidence>
<dbReference type="GeneID" id="55003768"/>
<evidence type="ECO:0000313" key="3">
    <source>
        <dbReference type="Proteomes" id="UP000279330"/>
    </source>
</evidence>
<sequence length="58" mass="5964">MSTATIERAATITEAAPLTESEANSLIALAASTEKVARVKGGRSTRESRGWSLGGSVD</sequence>
<accession>A0A385UHD2</accession>
<feature type="region of interest" description="Disordered" evidence="1">
    <location>
        <begin position="38"/>
        <end position="58"/>
    </location>
</feature>
<organism evidence="2 3">
    <name type="scientific">Microbacterium phage OneinaGillian</name>
    <dbReference type="NCBI Taxonomy" id="2301604"/>
    <lineage>
        <taxon>Viruses</taxon>
        <taxon>Duplodnaviria</taxon>
        <taxon>Heunggongvirae</taxon>
        <taxon>Uroviricota</taxon>
        <taxon>Caudoviricetes</taxon>
        <taxon>Gillianvirus</taxon>
        <taxon>Gillianvirus oneinagillian</taxon>
    </lineage>
</organism>
<evidence type="ECO:0000313" key="2">
    <source>
        <dbReference type="EMBL" id="AYB70203.1"/>
    </source>
</evidence>
<proteinExistence type="predicted"/>
<protein>
    <submittedName>
        <fullName evidence="2">Uncharacterized protein</fullName>
    </submittedName>
</protein>
<name>A0A385UHD2_9CAUD</name>
<keyword evidence="3" id="KW-1185">Reference proteome</keyword>
<dbReference type="Proteomes" id="UP000279330">
    <property type="component" value="Segment"/>
</dbReference>